<dbReference type="PANTHER" id="PTHR43747:SF1">
    <property type="entry name" value="SLR1998 PROTEIN"/>
    <property type="match status" value="1"/>
</dbReference>
<evidence type="ECO:0000313" key="2">
    <source>
        <dbReference type="EMBL" id="MDC8015991.1"/>
    </source>
</evidence>
<dbReference type="InterPro" id="IPR050816">
    <property type="entry name" value="Flavin-dep_Halogenase_NPB"/>
</dbReference>
<dbReference type="InterPro" id="IPR002938">
    <property type="entry name" value="FAD-bd"/>
</dbReference>
<sequence>MNAALAVDALIVGAGPAGLTAALRLAQFGYRTAVVERNAAPRGNVGESLTPGIGNIVGLLDANDALARVPRRAGLAARVAWTSRDAVFHAGGNAIVDRAAFDGALFDLARERGVRCFASAQVAVLERDGEHWRAVVQTGAAHERIVAHTVFDAGGRPPAGRDGVVATAPPLVALWLDYDGALAPAETRIEALTDAWLWGSPLPDGRYRAMALCDPDTPRHAQARSREMWLRTTFAASGLMTALATAPAVTALNGCAAGACLVRDAWQPGRVRLGDAAFALDPLSASGVEKAMRFSLQAVTAFHTSMRHPERAALARTFYDARRVESIARHGRWARDYYAQAWPAREHAFWQAQAAPFAWPDAEAPPADEREPVPDAALAPTDVDAALRAKITLARESRLVELPCVVDDVVELRAALDHPALARPLAWLSGVELAPLLAGIADAANLAQLIERWSQRMPRREAARIAGWLLQKGIVHAG</sequence>
<accession>A0A9X3YT74</accession>
<dbReference type="SUPFAM" id="SSF51905">
    <property type="entry name" value="FAD/NAD(P)-binding domain"/>
    <property type="match status" value="1"/>
</dbReference>
<feature type="domain" description="FAD-binding" evidence="1">
    <location>
        <begin position="7"/>
        <end position="145"/>
    </location>
</feature>
<dbReference type="Gene3D" id="3.30.9.100">
    <property type="match status" value="1"/>
</dbReference>
<dbReference type="PRINTS" id="PR00368">
    <property type="entry name" value="FADPNR"/>
</dbReference>
<dbReference type="PANTHER" id="PTHR43747">
    <property type="entry name" value="FAD-BINDING PROTEIN"/>
    <property type="match status" value="1"/>
</dbReference>
<dbReference type="Proteomes" id="UP001139971">
    <property type="component" value="Unassembled WGS sequence"/>
</dbReference>
<dbReference type="GO" id="GO:0071949">
    <property type="term" value="F:FAD binding"/>
    <property type="evidence" value="ECO:0007669"/>
    <property type="project" value="InterPro"/>
</dbReference>
<evidence type="ECO:0000259" key="1">
    <source>
        <dbReference type="Pfam" id="PF01494"/>
    </source>
</evidence>
<dbReference type="RefSeq" id="WP_263543007.1">
    <property type="nucleotide sequence ID" value="NZ_JAOVZO020000023.1"/>
</dbReference>
<protein>
    <submittedName>
        <fullName evidence="2">Tryptophan 7-halogenase</fullName>
    </submittedName>
</protein>
<proteinExistence type="predicted"/>
<comment type="caution">
    <text evidence="2">The sequence shown here is derived from an EMBL/GenBank/DDBJ whole genome shotgun (WGS) entry which is preliminary data.</text>
</comment>
<evidence type="ECO:0000313" key="3">
    <source>
        <dbReference type="Proteomes" id="UP001139971"/>
    </source>
</evidence>
<gene>
    <name evidence="2" type="ORF">OD750_025990</name>
</gene>
<dbReference type="InterPro" id="IPR036188">
    <property type="entry name" value="FAD/NAD-bd_sf"/>
</dbReference>
<name>A0A9X3YT74_9GAMM</name>
<keyword evidence="3" id="KW-1185">Reference proteome</keyword>
<dbReference type="PRINTS" id="PR00411">
    <property type="entry name" value="PNDRDTASEI"/>
</dbReference>
<dbReference type="EMBL" id="JAOVZO020000023">
    <property type="protein sequence ID" value="MDC8015991.1"/>
    <property type="molecule type" value="Genomic_DNA"/>
</dbReference>
<reference evidence="2" key="1">
    <citation type="submission" date="2023-02" db="EMBL/GenBank/DDBJ databases">
        <title>Tahibacter soli sp. nov. isolated from soil.</title>
        <authorList>
            <person name="Baek J.H."/>
            <person name="Lee J.K."/>
            <person name="Choi D.G."/>
            <person name="Jeon C.O."/>
        </authorList>
    </citation>
    <scope>NUCLEOTIDE SEQUENCE</scope>
    <source>
        <strain evidence="2">BL</strain>
    </source>
</reference>
<dbReference type="Gene3D" id="3.50.50.60">
    <property type="entry name" value="FAD/NAD(P)-binding domain"/>
    <property type="match status" value="1"/>
</dbReference>
<dbReference type="Pfam" id="PF01494">
    <property type="entry name" value="FAD_binding_3"/>
    <property type="match status" value="1"/>
</dbReference>
<organism evidence="2 3">
    <name type="scientific">Tahibacter soli</name>
    <dbReference type="NCBI Taxonomy" id="2983605"/>
    <lineage>
        <taxon>Bacteria</taxon>
        <taxon>Pseudomonadati</taxon>
        <taxon>Pseudomonadota</taxon>
        <taxon>Gammaproteobacteria</taxon>
        <taxon>Lysobacterales</taxon>
        <taxon>Rhodanobacteraceae</taxon>
        <taxon>Tahibacter</taxon>
    </lineage>
</organism>
<dbReference type="AlphaFoldDB" id="A0A9X3YT74"/>